<organism evidence="2 3">
    <name type="scientific">Anaeromyxobacter paludicola</name>
    <dbReference type="NCBI Taxonomy" id="2918171"/>
    <lineage>
        <taxon>Bacteria</taxon>
        <taxon>Pseudomonadati</taxon>
        <taxon>Myxococcota</taxon>
        <taxon>Myxococcia</taxon>
        <taxon>Myxococcales</taxon>
        <taxon>Cystobacterineae</taxon>
        <taxon>Anaeromyxobacteraceae</taxon>
        <taxon>Anaeromyxobacter</taxon>
    </lineage>
</organism>
<evidence type="ECO:0000313" key="3">
    <source>
        <dbReference type="Proteomes" id="UP001162734"/>
    </source>
</evidence>
<gene>
    <name evidence="2" type="ORF">AMPC_26760</name>
</gene>
<keyword evidence="1" id="KW-0472">Membrane</keyword>
<keyword evidence="1" id="KW-1133">Transmembrane helix</keyword>
<evidence type="ECO:0000256" key="1">
    <source>
        <dbReference type="SAM" id="Phobius"/>
    </source>
</evidence>
<dbReference type="InterPro" id="IPR020835">
    <property type="entry name" value="Catalase_sf"/>
</dbReference>
<accession>A0ABM7XCF8</accession>
<dbReference type="RefSeq" id="WP_248341840.1">
    <property type="nucleotide sequence ID" value="NZ_AP025592.1"/>
</dbReference>
<keyword evidence="1" id="KW-0812">Transmembrane</keyword>
<protein>
    <submittedName>
        <fullName evidence="2">Uncharacterized protein</fullName>
    </submittedName>
</protein>
<dbReference type="Proteomes" id="UP001162734">
    <property type="component" value="Chromosome"/>
</dbReference>
<evidence type="ECO:0000313" key="2">
    <source>
        <dbReference type="EMBL" id="BDG09563.1"/>
    </source>
</evidence>
<dbReference type="EMBL" id="AP025592">
    <property type="protein sequence ID" value="BDG09563.1"/>
    <property type="molecule type" value="Genomic_DNA"/>
</dbReference>
<reference evidence="3" key="1">
    <citation type="journal article" date="2022" name="Int. J. Syst. Evol. Microbiol.">
        <title>Anaeromyxobacter oryzae sp. nov., Anaeromyxobacter diazotrophicus sp. nov. and Anaeromyxobacter paludicola sp. nov., isolated from paddy soils.</title>
        <authorList>
            <person name="Itoh H."/>
            <person name="Xu Z."/>
            <person name="Mise K."/>
            <person name="Masuda Y."/>
            <person name="Ushijima N."/>
            <person name="Hayakawa C."/>
            <person name="Shiratori Y."/>
            <person name="Senoo K."/>
        </authorList>
    </citation>
    <scope>NUCLEOTIDE SEQUENCE [LARGE SCALE GENOMIC DNA]</scope>
    <source>
        <strain evidence="3">Red630</strain>
    </source>
</reference>
<keyword evidence="3" id="KW-1185">Reference proteome</keyword>
<name>A0ABM7XCF8_9BACT</name>
<sequence length="240" mass="26374">MRAREVAGRVAGLGLAPLVWVGGLLRRDRFFHPRGALYRARAERLAEGGGAGRLAERLAGPVVARLSNAWWRGGRELPDVLGCALRFVEEDGSPSARDQDLLLATIRHPWTTLLAPLTTDQHDFLGNDYYAVSPFRMDAVGEGWLRLLGPGGSPDGPDRWSRLARAVEAGAARFELQLKLQGRWEPVIRIRLESPLEGEARAARFHPFRAGRGLRPVGFVHALRPAAYGASRRAVPLASR</sequence>
<feature type="transmembrane region" description="Helical" evidence="1">
    <location>
        <begin position="6"/>
        <end position="25"/>
    </location>
</feature>
<proteinExistence type="predicted"/>
<dbReference type="SUPFAM" id="SSF56634">
    <property type="entry name" value="Heme-dependent catalase-like"/>
    <property type="match status" value="1"/>
</dbReference>